<dbReference type="GO" id="GO:0016787">
    <property type="term" value="F:hydrolase activity"/>
    <property type="evidence" value="ECO:0007669"/>
    <property type="project" value="UniProtKB-KW"/>
</dbReference>
<gene>
    <name evidence="6" type="ORF">ETB97_005679</name>
</gene>
<dbReference type="InterPro" id="IPR019826">
    <property type="entry name" value="Carboxylesterase_B_AS"/>
</dbReference>
<dbReference type="PROSITE" id="PS00122">
    <property type="entry name" value="CARBOXYLESTERASE_B_1"/>
    <property type="match status" value="1"/>
</dbReference>
<dbReference type="SUPFAM" id="SSF53474">
    <property type="entry name" value="alpha/beta-Hydrolases"/>
    <property type="match status" value="1"/>
</dbReference>
<dbReference type="Proteomes" id="UP000541154">
    <property type="component" value="Unassembled WGS sequence"/>
</dbReference>
<evidence type="ECO:0000256" key="2">
    <source>
        <dbReference type="ARBA" id="ARBA00010515"/>
    </source>
</evidence>
<dbReference type="InterPro" id="IPR029058">
    <property type="entry name" value="AB_hydrolase_fold"/>
</dbReference>
<comment type="similarity">
    <text evidence="1 4">Belongs to the type-B carboxylesterase/lipase family.</text>
</comment>
<dbReference type="Gene3D" id="3.40.50.1820">
    <property type="entry name" value="alpha/beta hydrolase"/>
    <property type="match status" value="1"/>
</dbReference>
<comment type="similarity">
    <text evidence="2">Belongs to the 'GDXG' lipolytic enzyme family.</text>
</comment>
<evidence type="ECO:0000313" key="6">
    <source>
        <dbReference type="EMBL" id="KAF5857540.1"/>
    </source>
</evidence>
<sequence>MKFALRDFRCLWLSCLFWTSCLAFIFDGPELEFDGVRYSPSQYNETGDYYLYSNIRYAAPPVRDLRWAKPQLPRASDPSVDPNANVTCTQVTPNWWNITGFPGGFTGGVEDCLFLDVYVPRNQTNYGETPIMLWIHGGGFITGSKTASGDPSGLLWAADEPIIYVAINYRLGGLGFLAGQEVATAGVANAGLHDQRAAFRWAQDHIAAFGGNPADITVFGESAGAASIMYHLTGYGGKDCPPFRRAILQSNGFCPWRGHANNEARFLAFANAAGCSDLECLRNASTEAVIQANINLLVNSTEMYQPQIDGNLVPDYPGWLLSTGKFCSDVEIMVGNNDDEGGWMLNNPAVHEVAYSNDTSKANIEKGFTFGLGTPLTTGVMERLLELYPAPSNRTSYSDMLGLMTLFQSEQNFLSSTFAIVNAWKKHVFAYKFSVGYAIHAMDVPYTYYDGPTAEVKNATAAIALQKYLTRFAITGDPNQKPAKTDTLPLFLRMDTSMTKPVFKIDDSSYEYVSDDYFMNERTEFLASGLWI</sequence>
<evidence type="ECO:0000256" key="1">
    <source>
        <dbReference type="ARBA" id="ARBA00005964"/>
    </source>
</evidence>
<dbReference type="PANTHER" id="PTHR11559">
    <property type="entry name" value="CARBOXYLESTERASE"/>
    <property type="match status" value="1"/>
</dbReference>
<dbReference type="InterPro" id="IPR050309">
    <property type="entry name" value="Type-B_Carboxylest/Lipase"/>
</dbReference>
<proteinExistence type="inferred from homology"/>
<reference evidence="6 7" key="1">
    <citation type="submission" date="2019-04" db="EMBL/GenBank/DDBJ databases">
        <title>Aspergillus burnettii sp. nov., novel species from soil in southeast Queensland.</title>
        <authorList>
            <person name="Gilchrist C.L.M."/>
            <person name="Pitt J.I."/>
            <person name="Lange L."/>
            <person name="Lacey H.J."/>
            <person name="Vuong D."/>
            <person name="Midgley D.J."/>
            <person name="Greenfield P."/>
            <person name="Bradbury M."/>
            <person name="Lacey E."/>
            <person name="Busk P.K."/>
            <person name="Pilgaard B."/>
            <person name="Chooi Y.H."/>
            <person name="Piggott A.M."/>
        </authorList>
    </citation>
    <scope>NUCLEOTIDE SEQUENCE [LARGE SCALE GENOMIC DNA]</scope>
    <source>
        <strain evidence="6 7">FRR 5400</strain>
    </source>
</reference>
<keyword evidence="3 4" id="KW-0378">Hydrolase</keyword>
<keyword evidence="4" id="KW-0732">Signal</keyword>
<comment type="caution">
    <text evidence="6">The sequence shown here is derived from an EMBL/GenBank/DDBJ whole genome shotgun (WGS) entry which is preliminary data.</text>
</comment>
<feature type="signal peptide" evidence="4">
    <location>
        <begin position="1"/>
        <end position="23"/>
    </location>
</feature>
<dbReference type="EMBL" id="SPNV01000252">
    <property type="protein sequence ID" value="KAF5857540.1"/>
    <property type="molecule type" value="Genomic_DNA"/>
</dbReference>
<keyword evidence="7" id="KW-1185">Reference proteome</keyword>
<dbReference type="Pfam" id="PF00135">
    <property type="entry name" value="COesterase"/>
    <property type="match status" value="1"/>
</dbReference>
<evidence type="ECO:0000259" key="5">
    <source>
        <dbReference type="Pfam" id="PF00135"/>
    </source>
</evidence>
<accession>A0A8H6A096</accession>
<dbReference type="InterPro" id="IPR002168">
    <property type="entry name" value="Lipase_GDXG_HIS_AS"/>
</dbReference>
<evidence type="ECO:0000256" key="3">
    <source>
        <dbReference type="ARBA" id="ARBA00022801"/>
    </source>
</evidence>
<organism evidence="6 7">
    <name type="scientific">Petromyces alliaceus</name>
    <name type="common">Aspergillus alliaceus</name>
    <dbReference type="NCBI Taxonomy" id="209559"/>
    <lineage>
        <taxon>Eukaryota</taxon>
        <taxon>Fungi</taxon>
        <taxon>Dikarya</taxon>
        <taxon>Ascomycota</taxon>
        <taxon>Pezizomycotina</taxon>
        <taxon>Eurotiomycetes</taxon>
        <taxon>Eurotiomycetidae</taxon>
        <taxon>Eurotiales</taxon>
        <taxon>Aspergillaceae</taxon>
        <taxon>Aspergillus</taxon>
        <taxon>Aspergillus subgen. Circumdati</taxon>
    </lineage>
</organism>
<name>A0A8H6A096_PETAA</name>
<dbReference type="PROSITE" id="PS01173">
    <property type="entry name" value="LIPASE_GDXG_HIS"/>
    <property type="match status" value="1"/>
</dbReference>
<protein>
    <recommendedName>
        <fullName evidence="4">Carboxylic ester hydrolase</fullName>
        <ecNumber evidence="4">3.1.1.-</ecNumber>
    </recommendedName>
</protein>
<dbReference type="AlphaFoldDB" id="A0A8H6A096"/>
<dbReference type="InterPro" id="IPR019819">
    <property type="entry name" value="Carboxylesterase_B_CS"/>
</dbReference>
<dbReference type="EC" id="3.1.1.-" evidence="4"/>
<dbReference type="InterPro" id="IPR002018">
    <property type="entry name" value="CarbesteraseB"/>
</dbReference>
<evidence type="ECO:0000256" key="4">
    <source>
        <dbReference type="RuleBase" id="RU361235"/>
    </source>
</evidence>
<feature type="domain" description="Carboxylesterase type B" evidence="5">
    <location>
        <begin position="45"/>
        <end position="509"/>
    </location>
</feature>
<feature type="chain" id="PRO_5034616980" description="Carboxylic ester hydrolase" evidence="4">
    <location>
        <begin position="24"/>
        <end position="532"/>
    </location>
</feature>
<dbReference type="PROSITE" id="PS51257">
    <property type="entry name" value="PROKAR_LIPOPROTEIN"/>
    <property type="match status" value="1"/>
</dbReference>
<evidence type="ECO:0000313" key="7">
    <source>
        <dbReference type="Proteomes" id="UP000541154"/>
    </source>
</evidence>
<dbReference type="PROSITE" id="PS00941">
    <property type="entry name" value="CARBOXYLESTERASE_B_2"/>
    <property type="match status" value="1"/>
</dbReference>